<gene>
    <name evidence="2" type="ORF">HUJ06_022246</name>
</gene>
<proteinExistence type="predicted"/>
<dbReference type="AlphaFoldDB" id="A0A822XM50"/>
<dbReference type="CDD" id="cd06664">
    <property type="entry name" value="IscU_like"/>
    <property type="match status" value="1"/>
</dbReference>
<comment type="caution">
    <text evidence="2">The sequence shown here is derived from an EMBL/GenBank/DDBJ whole genome shotgun (WGS) entry which is preliminary data.</text>
</comment>
<name>A0A822XM50_NELNU</name>
<dbReference type="Proteomes" id="UP000607653">
    <property type="component" value="Unassembled WGS sequence"/>
</dbReference>
<dbReference type="GO" id="GO:0005506">
    <property type="term" value="F:iron ion binding"/>
    <property type="evidence" value="ECO:0007669"/>
    <property type="project" value="InterPro"/>
</dbReference>
<dbReference type="SUPFAM" id="SSF82649">
    <property type="entry name" value="SufE/NifU"/>
    <property type="match status" value="1"/>
</dbReference>
<dbReference type="EMBL" id="DUZY01000001">
    <property type="protein sequence ID" value="DAD20783.1"/>
    <property type="molecule type" value="Genomic_DNA"/>
</dbReference>
<evidence type="ECO:0000313" key="2">
    <source>
        <dbReference type="EMBL" id="DAD20783.1"/>
    </source>
</evidence>
<dbReference type="Pfam" id="PF01592">
    <property type="entry name" value="NifU_N"/>
    <property type="match status" value="1"/>
</dbReference>
<organism evidence="2 3">
    <name type="scientific">Nelumbo nucifera</name>
    <name type="common">Sacred lotus</name>
    <dbReference type="NCBI Taxonomy" id="4432"/>
    <lineage>
        <taxon>Eukaryota</taxon>
        <taxon>Viridiplantae</taxon>
        <taxon>Streptophyta</taxon>
        <taxon>Embryophyta</taxon>
        <taxon>Tracheophyta</taxon>
        <taxon>Spermatophyta</taxon>
        <taxon>Magnoliopsida</taxon>
        <taxon>Proteales</taxon>
        <taxon>Nelumbonaceae</taxon>
        <taxon>Nelumbo</taxon>
    </lineage>
</organism>
<sequence>MLRLGCKRFLRFSSQRNQTQPQTLLRLYHDRVADHCNNPHNIGSLDKDDPAVRMRLVGAPACGDKLGRLLMLECAFIYFDYITKWVMAKQREEVQFRHRFFFPSLTSPMKLHCSMLAEDAIKAAVKAKELSWGQMLRLQQLRR</sequence>
<dbReference type="InterPro" id="IPR002871">
    <property type="entry name" value="NIF_FeS_clus_asmbl_NifU_N"/>
</dbReference>
<reference evidence="2 3" key="1">
    <citation type="journal article" date="2020" name="Mol. Biol. Evol.">
        <title>Distinct Expression and Methylation Patterns for Genes with Different Fates following a Single Whole-Genome Duplication in Flowering Plants.</title>
        <authorList>
            <person name="Shi T."/>
            <person name="Rahmani R.S."/>
            <person name="Gugger P.F."/>
            <person name="Wang M."/>
            <person name="Li H."/>
            <person name="Zhang Y."/>
            <person name="Li Z."/>
            <person name="Wang Q."/>
            <person name="Van de Peer Y."/>
            <person name="Marchal K."/>
            <person name="Chen J."/>
        </authorList>
    </citation>
    <scope>NUCLEOTIDE SEQUENCE [LARGE SCALE GENOMIC DNA]</scope>
    <source>
        <tissue evidence="2">Leaf</tissue>
    </source>
</reference>
<dbReference type="GO" id="GO:0016226">
    <property type="term" value="P:iron-sulfur cluster assembly"/>
    <property type="evidence" value="ECO:0007669"/>
    <property type="project" value="InterPro"/>
</dbReference>
<feature type="domain" description="NIF system FeS cluster assembly NifU N-terminal" evidence="1">
    <location>
        <begin position="28"/>
        <end position="66"/>
    </location>
</feature>
<evidence type="ECO:0000259" key="1">
    <source>
        <dbReference type="Pfam" id="PF01592"/>
    </source>
</evidence>
<evidence type="ECO:0000313" key="3">
    <source>
        <dbReference type="Proteomes" id="UP000607653"/>
    </source>
</evidence>
<protein>
    <recommendedName>
        <fullName evidence="1">NIF system FeS cluster assembly NifU N-terminal domain-containing protein</fullName>
    </recommendedName>
</protein>
<keyword evidence="3" id="KW-1185">Reference proteome</keyword>
<accession>A0A822XM50</accession>
<dbReference type="PANTHER" id="PTHR10093">
    <property type="entry name" value="IRON-SULFUR CLUSTER ASSEMBLY ENZYME NIFU HOMOLOG"/>
    <property type="match status" value="1"/>
</dbReference>
<dbReference type="GO" id="GO:0051536">
    <property type="term" value="F:iron-sulfur cluster binding"/>
    <property type="evidence" value="ECO:0007669"/>
    <property type="project" value="InterPro"/>
</dbReference>
<dbReference type="Gene3D" id="3.90.1010.10">
    <property type="match status" value="1"/>
</dbReference>